<feature type="chain" id="PRO_5041276281" description="Lipoprotein" evidence="1">
    <location>
        <begin position="22"/>
        <end position="123"/>
    </location>
</feature>
<dbReference type="Proteomes" id="UP001159329">
    <property type="component" value="Unassembled WGS sequence"/>
</dbReference>
<evidence type="ECO:0008006" key="4">
    <source>
        <dbReference type="Google" id="ProtNLM"/>
    </source>
</evidence>
<accession>A0AA42L8X9</accession>
<sequence length="123" mass="13962">MKKIGLFILLACTISACSSHNETYQSTFKHTPECQAQLIDISKGNFKLDDIAKERLSFDFQAKDNNEEIIQMNIAEKQPDATRSAGRIKVNKARNEIFNSTFDDMNMIPIKLGSHPSFIKDCF</sequence>
<keyword evidence="1" id="KW-0732">Signal</keyword>
<feature type="signal peptide" evidence="1">
    <location>
        <begin position="1"/>
        <end position="21"/>
    </location>
</feature>
<name>A0AA42L8X9_9GAMM</name>
<protein>
    <recommendedName>
        <fullName evidence="4">Lipoprotein</fullName>
    </recommendedName>
</protein>
<organism evidence="2 3">
    <name type="scientific">Acinetobacter courvalinii</name>
    <dbReference type="NCBI Taxonomy" id="280147"/>
    <lineage>
        <taxon>Bacteria</taxon>
        <taxon>Pseudomonadati</taxon>
        <taxon>Pseudomonadota</taxon>
        <taxon>Gammaproteobacteria</taxon>
        <taxon>Moraxellales</taxon>
        <taxon>Moraxellaceae</taxon>
        <taxon>Acinetobacter</taxon>
    </lineage>
</organism>
<evidence type="ECO:0000313" key="3">
    <source>
        <dbReference type="Proteomes" id="UP001159329"/>
    </source>
</evidence>
<dbReference type="EMBL" id="JAOEEO010000011">
    <property type="protein sequence ID" value="MDH0565643.1"/>
    <property type="molecule type" value="Genomic_DNA"/>
</dbReference>
<reference evidence="2" key="1">
    <citation type="submission" date="2022-09" db="EMBL/GenBank/DDBJ databases">
        <title>Intensive care unit water sources are persistently colonized with multi-drug resistant bacteria and are the site of extensive horizontal gene transfer of antibiotic resistance genes.</title>
        <authorList>
            <person name="Diorio-Toth L."/>
        </authorList>
    </citation>
    <scope>NUCLEOTIDE SEQUENCE</scope>
    <source>
        <strain evidence="2">GD04005</strain>
    </source>
</reference>
<evidence type="ECO:0000256" key="1">
    <source>
        <dbReference type="SAM" id="SignalP"/>
    </source>
</evidence>
<dbReference type="PROSITE" id="PS51257">
    <property type="entry name" value="PROKAR_LIPOPROTEIN"/>
    <property type="match status" value="1"/>
</dbReference>
<evidence type="ECO:0000313" key="2">
    <source>
        <dbReference type="EMBL" id="MDH0565643.1"/>
    </source>
</evidence>
<comment type="caution">
    <text evidence="2">The sequence shown here is derived from an EMBL/GenBank/DDBJ whole genome shotgun (WGS) entry which is preliminary data.</text>
</comment>
<dbReference type="AlphaFoldDB" id="A0AA42L8X9"/>
<gene>
    <name evidence="2" type="ORF">N7644_18415</name>
</gene>
<proteinExistence type="predicted"/>
<dbReference type="RefSeq" id="WP_279696972.1">
    <property type="nucleotide sequence ID" value="NZ_JAOEEO010000011.1"/>
</dbReference>